<sequence>MYAPESYVHVYCRACWHSDQWDVLQYGKPYNSSRPFFEQWFELVQQVPHFNLFQIGENINCKYANYIRDGKDAYLSFSSLNTEGSVYNSNIDFSRDCADSFQVNKSELLYDCVFTTQSYHCAFLTRAENCTDCYFGRDLLDCQNCFGCVNLRHKKFYWYNEPLAQEEYQQRVKEVLQNRAMIEKHQKKFEQFVPQFPVEATNIRNSSECSGNEITHSQKITNGYNLVEVENGVDLYRIVYSHDMYRVLYSAYPECMYQSSVGSKMHYSCGLYMCPEVGFSAYSYICENADELFGCVGVRQKKFCILNTQYSEEEYRILRKQITADMKKRGEWGEFFPTQYSPHAYNDTLSQDFFPLTENEVLQKGWRWQHNQGGTHGKETIQPEDIPETIEKISADIVKQILRCKKCDKNYRIQKKELEILQSHHLPIPLECQDCRFALRLKRSYQPKLYKRQCMCDCRHHDHTHRDSLCSKHITSIYAPHRPEIVYCKECYQKEVY</sequence>
<dbReference type="Proteomes" id="UP000176420">
    <property type="component" value="Unassembled WGS sequence"/>
</dbReference>
<accession>A0A1G2BFV7</accession>
<comment type="caution">
    <text evidence="1">The sequence shown here is derived from an EMBL/GenBank/DDBJ whole genome shotgun (WGS) entry which is preliminary data.</text>
</comment>
<name>A0A1G2BFV7_9BACT</name>
<dbReference type="AlphaFoldDB" id="A0A1G2BFV7"/>
<reference evidence="1 2" key="1">
    <citation type="journal article" date="2016" name="Nat. Commun.">
        <title>Thousands of microbial genomes shed light on interconnected biogeochemical processes in an aquifer system.</title>
        <authorList>
            <person name="Anantharaman K."/>
            <person name="Brown C.T."/>
            <person name="Hug L.A."/>
            <person name="Sharon I."/>
            <person name="Castelle C.J."/>
            <person name="Probst A.J."/>
            <person name="Thomas B.C."/>
            <person name="Singh A."/>
            <person name="Wilkins M.J."/>
            <person name="Karaoz U."/>
            <person name="Brodie E.L."/>
            <person name="Williams K.H."/>
            <person name="Hubbard S.S."/>
            <person name="Banfield J.F."/>
        </authorList>
    </citation>
    <scope>NUCLEOTIDE SEQUENCE [LARGE SCALE GENOMIC DNA]</scope>
</reference>
<organism evidence="1 2">
    <name type="scientific">Candidatus Kerfeldbacteria bacterium RIFOXYB2_FULL_38_14</name>
    <dbReference type="NCBI Taxonomy" id="1798547"/>
    <lineage>
        <taxon>Bacteria</taxon>
        <taxon>Candidatus Kerfeldiibacteriota</taxon>
    </lineage>
</organism>
<dbReference type="EMBL" id="MHKI01000011">
    <property type="protein sequence ID" value="OGY87160.1"/>
    <property type="molecule type" value="Genomic_DNA"/>
</dbReference>
<protein>
    <submittedName>
        <fullName evidence="1">Uncharacterized protein</fullName>
    </submittedName>
</protein>
<evidence type="ECO:0000313" key="1">
    <source>
        <dbReference type="EMBL" id="OGY87160.1"/>
    </source>
</evidence>
<gene>
    <name evidence="1" type="ORF">A2319_02710</name>
</gene>
<proteinExistence type="predicted"/>
<evidence type="ECO:0000313" key="2">
    <source>
        <dbReference type="Proteomes" id="UP000176420"/>
    </source>
</evidence>